<evidence type="ECO:0000259" key="14">
    <source>
        <dbReference type="SMART" id="SM01016"/>
    </source>
</evidence>
<keyword evidence="6 11" id="KW-0547">Nucleotide-binding</keyword>
<dbReference type="AlphaFoldDB" id="A0A7C6EC47"/>
<dbReference type="SUPFAM" id="SSF52374">
    <property type="entry name" value="Nucleotidylyl transferase"/>
    <property type="match status" value="1"/>
</dbReference>
<dbReference type="InterPro" id="IPR036695">
    <property type="entry name" value="Arg-tRNA-synth_N_sf"/>
</dbReference>
<feature type="domain" description="Arginyl tRNA synthetase N-terminal" evidence="14">
    <location>
        <begin position="4"/>
        <end position="82"/>
    </location>
</feature>
<dbReference type="InterPro" id="IPR008909">
    <property type="entry name" value="DALR_anticod-bd"/>
</dbReference>
<proteinExistence type="inferred from homology"/>
<keyword evidence="9 11" id="KW-0030">Aminoacyl-tRNA synthetase</keyword>
<dbReference type="Pfam" id="PF00750">
    <property type="entry name" value="tRNA-synt_1d"/>
    <property type="match status" value="2"/>
</dbReference>
<comment type="caution">
    <text evidence="15">The sequence shown here is derived from an EMBL/GenBank/DDBJ whole genome shotgun (WGS) entry which is preliminary data.</text>
</comment>
<dbReference type="InterPro" id="IPR014729">
    <property type="entry name" value="Rossmann-like_a/b/a_fold"/>
</dbReference>
<sequence length="528" mass="59610">MINQRIINALESCVGKIPPKHEIELIKDESWGDFASNLPFILAQEKKVSAKLLAEELAKKLVSYPDFAQVLVGGNGFLNFTISDKLLQEGLRIASDEDFGKSEVGRGEKILLEYVSANPTGPLNVVQARAAALGNALGNILRFAGFSVTTEYYVNDSGTQVELLYQSLLTRIKELKGEKAELPEGGYPGKYLLDIAKEILTGRFPETEWRQYLLTTILKNQQSSLAKFGIHFDNFVNESKFIDRIDEVLKKLAKVGKSYEKEGALWFRATDFGDTEDRVLLTKEGRPTYFITDLAYHIDKLARGFDRLINIWGPDHHGYIARLKGGIAALGYPSEKLEIIIAQQVSLLKEKEKIAMSKRAGEFITLDEVMDEISSDALKFFLLLRKASQHLEFDIALAKKSTQENPVYYVQYAHARICNILKFALEKGTASSKGVNLSLLHEPEERRLAKLTIYFPDVIERAALLREPHRLVYFLLDIATAFHYFYERQRVVTDNKELTQARLYLCQCVQKVLANGLSLIGVSTPEKM</sequence>
<keyword evidence="5 11" id="KW-0436">Ligase</keyword>
<dbReference type="SUPFAM" id="SSF47323">
    <property type="entry name" value="Anticodon-binding domain of a subclass of class I aminoacyl-tRNA synthetases"/>
    <property type="match status" value="1"/>
</dbReference>
<dbReference type="EMBL" id="DTLI01000064">
    <property type="protein sequence ID" value="HHS51741.1"/>
    <property type="molecule type" value="Genomic_DNA"/>
</dbReference>
<organism evidence="15">
    <name type="scientific">candidate division WOR-3 bacterium</name>
    <dbReference type="NCBI Taxonomy" id="2052148"/>
    <lineage>
        <taxon>Bacteria</taxon>
        <taxon>Bacteria division WOR-3</taxon>
    </lineage>
</organism>
<dbReference type="NCBIfam" id="TIGR00456">
    <property type="entry name" value="argS"/>
    <property type="match status" value="1"/>
</dbReference>
<evidence type="ECO:0000256" key="9">
    <source>
        <dbReference type="ARBA" id="ARBA00023146"/>
    </source>
</evidence>
<evidence type="ECO:0000256" key="7">
    <source>
        <dbReference type="ARBA" id="ARBA00022840"/>
    </source>
</evidence>
<dbReference type="InterPro" id="IPR009080">
    <property type="entry name" value="tRNAsynth_Ia_anticodon-bd"/>
</dbReference>
<dbReference type="SMART" id="SM00836">
    <property type="entry name" value="DALR_1"/>
    <property type="match status" value="1"/>
</dbReference>
<evidence type="ECO:0000259" key="13">
    <source>
        <dbReference type="SMART" id="SM00836"/>
    </source>
</evidence>
<evidence type="ECO:0000256" key="5">
    <source>
        <dbReference type="ARBA" id="ARBA00022598"/>
    </source>
</evidence>
<evidence type="ECO:0000256" key="3">
    <source>
        <dbReference type="ARBA" id="ARBA00011245"/>
    </source>
</evidence>
<comment type="catalytic activity">
    <reaction evidence="10 11">
        <text>tRNA(Arg) + L-arginine + ATP = L-arginyl-tRNA(Arg) + AMP + diphosphate</text>
        <dbReference type="Rhea" id="RHEA:20301"/>
        <dbReference type="Rhea" id="RHEA-COMP:9658"/>
        <dbReference type="Rhea" id="RHEA-COMP:9673"/>
        <dbReference type="ChEBI" id="CHEBI:30616"/>
        <dbReference type="ChEBI" id="CHEBI:32682"/>
        <dbReference type="ChEBI" id="CHEBI:33019"/>
        <dbReference type="ChEBI" id="CHEBI:78442"/>
        <dbReference type="ChEBI" id="CHEBI:78513"/>
        <dbReference type="ChEBI" id="CHEBI:456215"/>
        <dbReference type="EC" id="6.1.1.19"/>
    </reaction>
</comment>
<evidence type="ECO:0000256" key="1">
    <source>
        <dbReference type="ARBA" id="ARBA00004496"/>
    </source>
</evidence>
<accession>A0A7C6EC47</accession>
<evidence type="ECO:0000256" key="12">
    <source>
        <dbReference type="RuleBase" id="RU363038"/>
    </source>
</evidence>
<dbReference type="Pfam" id="PF05746">
    <property type="entry name" value="DALR_1"/>
    <property type="match status" value="1"/>
</dbReference>
<dbReference type="SMART" id="SM01016">
    <property type="entry name" value="Arg_tRNA_synt_N"/>
    <property type="match status" value="1"/>
</dbReference>
<dbReference type="GO" id="GO:0005524">
    <property type="term" value="F:ATP binding"/>
    <property type="evidence" value="ECO:0007669"/>
    <property type="project" value="UniProtKB-UniRule"/>
</dbReference>
<dbReference type="GO" id="GO:0006420">
    <property type="term" value="P:arginyl-tRNA aminoacylation"/>
    <property type="evidence" value="ECO:0007669"/>
    <property type="project" value="UniProtKB-UniRule"/>
</dbReference>
<keyword evidence="7 11" id="KW-0067">ATP-binding</keyword>
<dbReference type="EC" id="6.1.1.19" evidence="11"/>
<evidence type="ECO:0000313" key="15">
    <source>
        <dbReference type="EMBL" id="HHS51741.1"/>
    </source>
</evidence>
<dbReference type="Gene3D" id="3.30.1360.70">
    <property type="entry name" value="Arginyl tRNA synthetase N-terminal domain"/>
    <property type="match status" value="1"/>
</dbReference>
<comment type="similarity">
    <text evidence="2 11 12">Belongs to the class-I aminoacyl-tRNA synthetase family.</text>
</comment>
<dbReference type="PANTHER" id="PTHR11956">
    <property type="entry name" value="ARGINYL-TRNA SYNTHETASE"/>
    <property type="match status" value="1"/>
</dbReference>
<dbReference type="Gene3D" id="1.10.730.10">
    <property type="entry name" value="Isoleucyl-tRNA Synthetase, Domain 1"/>
    <property type="match status" value="1"/>
</dbReference>
<dbReference type="FunFam" id="1.10.730.10:FF:000008">
    <property type="entry name" value="Arginine--tRNA ligase"/>
    <property type="match status" value="1"/>
</dbReference>
<evidence type="ECO:0000256" key="2">
    <source>
        <dbReference type="ARBA" id="ARBA00005594"/>
    </source>
</evidence>
<dbReference type="Gene3D" id="3.40.50.620">
    <property type="entry name" value="HUPs"/>
    <property type="match status" value="1"/>
</dbReference>
<dbReference type="HAMAP" id="MF_00123">
    <property type="entry name" value="Arg_tRNA_synth"/>
    <property type="match status" value="1"/>
</dbReference>
<keyword evidence="8 11" id="KW-0648">Protein biosynthesis</keyword>
<dbReference type="CDD" id="cd00671">
    <property type="entry name" value="ArgRS_core"/>
    <property type="match status" value="1"/>
</dbReference>
<dbReference type="InterPro" id="IPR005148">
    <property type="entry name" value="Arg-tRNA-synth_N"/>
</dbReference>
<evidence type="ECO:0000256" key="11">
    <source>
        <dbReference type="HAMAP-Rule" id="MF_00123"/>
    </source>
</evidence>
<name>A0A7C6EC47_UNCW3</name>
<evidence type="ECO:0000256" key="10">
    <source>
        <dbReference type="ARBA" id="ARBA00049339"/>
    </source>
</evidence>
<dbReference type="GO" id="GO:0004814">
    <property type="term" value="F:arginine-tRNA ligase activity"/>
    <property type="evidence" value="ECO:0007669"/>
    <property type="project" value="UniProtKB-UniRule"/>
</dbReference>
<dbReference type="PANTHER" id="PTHR11956:SF5">
    <property type="entry name" value="ARGININE--TRNA LIGASE, CYTOPLASMIC"/>
    <property type="match status" value="1"/>
</dbReference>
<dbReference type="InterPro" id="IPR001278">
    <property type="entry name" value="Arg-tRNA-ligase"/>
</dbReference>
<dbReference type="GO" id="GO:0005737">
    <property type="term" value="C:cytoplasm"/>
    <property type="evidence" value="ECO:0007669"/>
    <property type="project" value="UniProtKB-SubCell"/>
</dbReference>
<dbReference type="Pfam" id="PF03485">
    <property type="entry name" value="Arg_tRNA_synt_N"/>
    <property type="match status" value="1"/>
</dbReference>
<gene>
    <name evidence="11" type="primary">argS</name>
    <name evidence="15" type="ORF">ENW73_02585</name>
</gene>
<evidence type="ECO:0000256" key="4">
    <source>
        <dbReference type="ARBA" id="ARBA00022490"/>
    </source>
</evidence>
<keyword evidence="4 11" id="KW-0963">Cytoplasm</keyword>
<evidence type="ECO:0000256" key="8">
    <source>
        <dbReference type="ARBA" id="ARBA00022917"/>
    </source>
</evidence>
<comment type="subunit">
    <text evidence="3 11">Monomer.</text>
</comment>
<evidence type="ECO:0000256" key="6">
    <source>
        <dbReference type="ARBA" id="ARBA00022741"/>
    </source>
</evidence>
<protein>
    <recommendedName>
        <fullName evidence="11">Arginine--tRNA ligase</fullName>
        <ecNumber evidence="11">6.1.1.19</ecNumber>
    </recommendedName>
    <alternativeName>
        <fullName evidence="11">Arginyl-tRNA synthetase</fullName>
        <shortName evidence="11">ArgRS</shortName>
    </alternativeName>
</protein>
<dbReference type="PRINTS" id="PR01038">
    <property type="entry name" value="TRNASYNTHARG"/>
</dbReference>
<dbReference type="InterPro" id="IPR035684">
    <property type="entry name" value="ArgRS_core"/>
</dbReference>
<comment type="subcellular location">
    <subcellularLocation>
        <location evidence="1 11">Cytoplasm</location>
    </subcellularLocation>
</comment>
<reference evidence="15" key="1">
    <citation type="journal article" date="2020" name="mSystems">
        <title>Genome- and Community-Level Interaction Insights into Carbon Utilization and Element Cycling Functions of Hydrothermarchaeota in Hydrothermal Sediment.</title>
        <authorList>
            <person name="Zhou Z."/>
            <person name="Liu Y."/>
            <person name="Xu W."/>
            <person name="Pan J."/>
            <person name="Luo Z.H."/>
            <person name="Li M."/>
        </authorList>
    </citation>
    <scope>NUCLEOTIDE SEQUENCE [LARGE SCALE GENOMIC DNA]</scope>
    <source>
        <strain evidence="15">SpSt-876</strain>
    </source>
</reference>
<dbReference type="FunFam" id="3.40.50.620:FF:000062">
    <property type="entry name" value="Arginine--tRNA ligase"/>
    <property type="match status" value="1"/>
</dbReference>
<feature type="short sequence motif" description="'HIGH' region" evidence="11">
    <location>
        <begin position="117"/>
        <end position="127"/>
    </location>
</feature>
<feature type="domain" description="DALR anticodon binding" evidence="13">
    <location>
        <begin position="410"/>
        <end position="528"/>
    </location>
</feature>
<dbReference type="SUPFAM" id="SSF55190">
    <property type="entry name" value="Arginyl-tRNA synthetase (ArgRS), N-terminal 'additional' domain"/>
    <property type="match status" value="1"/>
</dbReference>